<dbReference type="InterPro" id="IPR010852">
    <property type="entry name" value="ABATE"/>
</dbReference>
<dbReference type="InterPro" id="IPR021005">
    <property type="entry name" value="Znf_CGNR"/>
</dbReference>
<accession>A0A4V2NXC4</accession>
<evidence type="ECO:0000313" key="2">
    <source>
        <dbReference type="EMBL" id="TCJ20742.1"/>
    </source>
</evidence>
<reference evidence="2 3" key="1">
    <citation type="submission" date="2019-03" db="EMBL/GenBank/DDBJ databases">
        <title>Whole genome sequence of a novel Rubrobacter taiwanensis strain, isolated from Yellowstone National Park.</title>
        <authorList>
            <person name="Freed S."/>
            <person name="Ramaley R.F."/>
            <person name="Kyndt J.A."/>
        </authorList>
    </citation>
    <scope>NUCLEOTIDE SEQUENCE [LARGE SCALE GENOMIC DNA]</scope>
    <source>
        <strain evidence="2 3">Yellowstone</strain>
    </source>
</reference>
<dbReference type="InterPro" id="IPR023286">
    <property type="entry name" value="ABATE_dom_sf"/>
</dbReference>
<dbReference type="Gene3D" id="1.10.3300.10">
    <property type="entry name" value="Jann2411-like domain"/>
    <property type="match status" value="1"/>
</dbReference>
<name>A0A4V2NXC4_9ACTN</name>
<proteinExistence type="predicted"/>
<gene>
    <name evidence="2" type="ORF">E0L93_00480</name>
</gene>
<comment type="caution">
    <text evidence="2">The sequence shown here is derived from an EMBL/GenBank/DDBJ whole genome shotgun (WGS) entry which is preliminary data.</text>
</comment>
<protein>
    <submittedName>
        <fullName evidence="2">Zf-CGNR multi-domain protein</fullName>
    </submittedName>
</protein>
<organism evidence="2 3">
    <name type="scientific">Rubrobacter taiwanensis</name>
    <dbReference type="NCBI Taxonomy" id="185139"/>
    <lineage>
        <taxon>Bacteria</taxon>
        <taxon>Bacillati</taxon>
        <taxon>Actinomycetota</taxon>
        <taxon>Rubrobacteria</taxon>
        <taxon>Rubrobacterales</taxon>
        <taxon>Rubrobacteraceae</taxon>
        <taxon>Rubrobacter</taxon>
    </lineage>
</organism>
<dbReference type="OrthoDB" id="123307at2"/>
<dbReference type="Proteomes" id="UP000295244">
    <property type="component" value="Unassembled WGS sequence"/>
</dbReference>
<dbReference type="PANTHER" id="PTHR35525:SF3">
    <property type="entry name" value="BLL6575 PROTEIN"/>
    <property type="match status" value="1"/>
</dbReference>
<evidence type="ECO:0000313" key="3">
    <source>
        <dbReference type="Proteomes" id="UP000295244"/>
    </source>
</evidence>
<dbReference type="SUPFAM" id="SSF160904">
    <property type="entry name" value="Jann2411-like"/>
    <property type="match status" value="1"/>
</dbReference>
<dbReference type="RefSeq" id="WP_132687179.1">
    <property type="nucleotide sequence ID" value="NZ_SKBU01000001.1"/>
</dbReference>
<evidence type="ECO:0000259" key="1">
    <source>
        <dbReference type="Pfam" id="PF11706"/>
    </source>
</evidence>
<dbReference type="PANTHER" id="PTHR35525">
    <property type="entry name" value="BLL6575 PROTEIN"/>
    <property type="match status" value="1"/>
</dbReference>
<dbReference type="EMBL" id="SKBU01000001">
    <property type="protein sequence ID" value="TCJ20742.1"/>
    <property type="molecule type" value="Genomic_DNA"/>
</dbReference>
<keyword evidence="3" id="KW-1185">Reference proteome</keyword>
<dbReference type="Pfam" id="PF11706">
    <property type="entry name" value="zf-CGNR"/>
    <property type="match status" value="1"/>
</dbReference>
<dbReference type="AlphaFoldDB" id="A0A4V2NXC4"/>
<feature type="domain" description="Zinc finger CGNR" evidence="1">
    <location>
        <begin position="136"/>
        <end position="179"/>
    </location>
</feature>
<dbReference type="Pfam" id="PF07336">
    <property type="entry name" value="ABATE"/>
    <property type="match status" value="1"/>
</dbReference>
<sequence length="184" mass="20265">MQRNKAPGELELVRRFVNTRDIEEGSEEFDSPDSLVAWFAGMGLLGGEATADQEDLERALALREGIRSLLLANNGKEIEPERIRELNRVTGSVCLTVCFDDGGRATLKPQSSGVSAALGRILAAVVRATEEGGWGRLKVCPNDACRWAFYDRSKNRSGKWCTMEVCGNRMKARAFRQRQASGKG</sequence>